<evidence type="ECO:0000256" key="3">
    <source>
        <dbReference type="ARBA" id="ARBA00022837"/>
    </source>
</evidence>
<dbReference type="GO" id="GO:0005432">
    <property type="term" value="F:calcium:sodium antiporter activity"/>
    <property type="evidence" value="ECO:0007669"/>
    <property type="project" value="TreeGrafter"/>
</dbReference>
<dbReference type="SMART" id="SM00237">
    <property type="entry name" value="Calx_beta"/>
    <property type="match status" value="1"/>
</dbReference>
<dbReference type="SUPFAM" id="SSF141072">
    <property type="entry name" value="CalX-like"/>
    <property type="match status" value="1"/>
</dbReference>
<dbReference type="Pfam" id="PF03160">
    <property type="entry name" value="Calx-beta"/>
    <property type="match status" value="1"/>
</dbReference>
<dbReference type="PANTHER" id="PTHR11878">
    <property type="entry name" value="SODIUM/CALCIUM EXCHANGER"/>
    <property type="match status" value="1"/>
</dbReference>
<dbReference type="Proteomes" id="UP000288351">
    <property type="component" value="Unassembled WGS sequence"/>
</dbReference>
<evidence type="ECO:0000256" key="2">
    <source>
        <dbReference type="ARBA" id="ARBA00022737"/>
    </source>
</evidence>
<keyword evidence="2" id="KW-0677">Repeat</keyword>
<dbReference type="InterPro" id="IPR051171">
    <property type="entry name" value="CaCA"/>
</dbReference>
<sequence>MSDDERITKVFFDPGHYTVLENVGQWTATVVRRGGNLDHVVLVDYKSEDGTASGDQDYVSMAGTIAFPPGETSRSLIVEVIDDDVFEEDEHHYLRLNNPRFASAAQGAEVQLGSPYLATAIVLDDDHC</sequence>
<dbReference type="eggNOG" id="COG2931">
    <property type="taxonomic scope" value="Bacteria"/>
</dbReference>
<keyword evidence="3" id="KW-0106">Calcium</keyword>
<dbReference type="AlphaFoldDB" id="A0A059VYB0"/>
<evidence type="ECO:0000256" key="1">
    <source>
        <dbReference type="ARBA" id="ARBA00022729"/>
    </source>
</evidence>
<keyword evidence="1" id="KW-0732">Signal</keyword>
<dbReference type="STRING" id="68570.DC74_18"/>
<dbReference type="RefSeq" id="WP_016577415.1">
    <property type="nucleotide sequence ID" value="NZ_BHXC01000006.1"/>
</dbReference>
<keyword evidence="4" id="KW-0813">Transport</keyword>
<accession>A0A059VYB0</accession>
<keyword evidence="4" id="KW-0406">Ion transport</keyword>
<dbReference type="GO" id="GO:0007154">
    <property type="term" value="P:cell communication"/>
    <property type="evidence" value="ECO:0007669"/>
    <property type="project" value="InterPro"/>
</dbReference>
<reference evidence="5 6" key="1">
    <citation type="journal article" date="2019" name="Microbiol. Resour. Announc.">
        <title>Draft Genome Sequence of the Most Traditional epsilon-Poly-l-Lysine Producer, Streptomyces albulus NBRC14147.</title>
        <authorList>
            <person name="Yamanaka K."/>
            <person name="Hamano Y."/>
        </authorList>
    </citation>
    <scope>NUCLEOTIDE SEQUENCE [LARGE SCALE GENOMIC DNA]</scope>
    <source>
        <strain evidence="5 6">NBRC 14147</strain>
    </source>
</reference>
<dbReference type="InterPro" id="IPR038081">
    <property type="entry name" value="CalX-like_sf"/>
</dbReference>
<dbReference type="InterPro" id="IPR003644">
    <property type="entry name" value="Calx_beta"/>
</dbReference>
<evidence type="ECO:0000313" key="5">
    <source>
        <dbReference type="EMBL" id="GCB88148.1"/>
    </source>
</evidence>
<gene>
    <name evidence="5" type="ORF">SALB_00817</name>
</gene>
<evidence type="ECO:0000256" key="4">
    <source>
        <dbReference type="ARBA" id="ARBA00023065"/>
    </source>
</evidence>
<name>A0A059VYB0_STRNR</name>
<proteinExistence type="predicted"/>
<evidence type="ECO:0000313" key="6">
    <source>
        <dbReference type="Proteomes" id="UP000288351"/>
    </source>
</evidence>
<protein>
    <submittedName>
        <fullName evidence="5">Hyalin</fullName>
    </submittedName>
</protein>
<organism evidence="5 6">
    <name type="scientific">Streptomyces noursei</name>
    <name type="common">Streptomyces albulus</name>
    <dbReference type="NCBI Taxonomy" id="1971"/>
    <lineage>
        <taxon>Bacteria</taxon>
        <taxon>Bacillati</taxon>
        <taxon>Actinomycetota</taxon>
        <taxon>Actinomycetes</taxon>
        <taxon>Kitasatosporales</taxon>
        <taxon>Streptomycetaceae</taxon>
        <taxon>Streptomyces</taxon>
    </lineage>
</organism>
<dbReference type="Gene3D" id="2.60.40.2030">
    <property type="match status" value="1"/>
</dbReference>
<comment type="caution">
    <text evidence="5">The sequence shown here is derived from an EMBL/GenBank/DDBJ whole genome shotgun (WGS) entry which is preliminary data.</text>
</comment>
<dbReference type="GO" id="GO:0098703">
    <property type="term" value="P:calcium ion import across plasma membrane"/>
    <property type="evidence" value="ECO:0007669"/>
    <property type="project" value="TreeGrafter"/>
</dbReference>
<dbReference type="GO" id="GO:0016020">
    <property type="term" value="C:membrane"/>
    <property type="evidence" value="ECO:0007669"/>
    <property type="project" value="InterPro"/>
</dbReference>
<dbReference type="PANTHER" id="PTHR11878:SF65">
    <property type="entry name" value="NA_CA-EXCHANGE PROTEIN, ISOFORM G"/>
    <property type="match status" value="1"/>
</dbReference>
<dbReference type="EMBL" id="BHXC01000006">
    <property type="protein sequence ID" value="GCB88148.1"/>
    <property type="molecule type" value="Genomic_DNA"/>
</dbReference>